<keyword evidence="5" id="KW-1185">Reference proteome</keyword>
<dbReference type="AlphaFoldDB" id="A0A0K6IWV3"/>
<organism evidence="4 5">
    <name type="scientific">Tepidiphilus thermophilus</name>
    <dbReference type="NCBI Taxonomy" id="876478"/>
    <lineage>
        <taxon>Bacteria</taxon>
        <taxon>Pseudomonadati</taxon>
        <taxon>Pseudomonadota</taxon>
        <taxon>Hydrogenophilia</taxon>
        <taxon>Hydrogenophilales</taxon>
        <taxon>Hydrogenophilaceae</taxon>
        <taxon>Tepidiphilus</taxon>
    </lineage>
</organism>
<dbReference type="RefSeq" id="WP_055423874.1">
    <property type="nucleotide sequence ID" value="NZ_CYHH01000009.1"/>
</dbReference>
<dbReference type="PROSITE" id="PS50110">
    <property type="entry name" value="RESPONSE_REGULATORY"/>
    <property type="match status" value="1"/>
</dbReference>
<evidence type="ECO:0000256" key="1">
    <source>
        <dbReference type="ARBA" id="ARBA00022553"/>
    </source>
</evidence>
<dbReference type="OrthoDB" id="5298141at2"/>
<dbReference type="EMBL" id="CYHH01000009">
    <property type="protein sequence ID" value="CUB07591.1"/>
    <property type="molecule type" value="Genomic_DNA"/>
</dbReference>
<dbReference type="Gene3D" id="3.40.50.2300">
    <property type="match status" value="1"/>
</dbReference>
<accession>A0A0K6IWV3</accession>
<evidence type="ECO:0000313" key="4">
    <source>
        <dbReference type="EMBL" id="CUB07591.1"/>
    </source>
</evidence>
<dbReference type="Pfam" id="PF00072">
    <property type="entry name" value="Response_reg"/>
    <property type="match status" value="1"/>
</dbReference>
<dbReference type="Proteomes" id="UP000182108">
    <property type="component" value="Unassembled WGS sequence"/>
</dbReference>
<dbReference type="InterPro" id="IPR001789">
    <property type="entry name" value="Sig_transdc_resp-reg_receiver"/>
</dbReference>
<dbReference type="InterPro" id="IPR050595">
    <property type="entry name" value="Bact_response_regulator"/>
</dbReference>
<name>A0A0K6IWV3_9PROT</name>
<sequence>MPIRRILVVDDSPTERLALTELLTREGYQVLTAENGEQALALARAELPDLVLMDVVMPGMNGYQATRQLHRDAATRHIPVIICTTKGQEADRAWGLRQGAVAYLVKPIDETALLAAIRSME</sequence>
<keyword evidence="1 2" id="KW-0597">Phosphoprotein</keyword>
<gene>
    <name evidence="4" type="ORF">Ga0061068_10920</name>
</gene>
<feature type="domain" description="Response regulatory" evidence="3">
    <location>
        <begin position="5"/>
        <end position="121"/>
    </location>
</feature>
<evidence type="ECO:0000259" key="3">
    <source>
        <dbReference type="PROSITE" id="PS50110"/>
    </source>
</evidence>
<dbReference type="InterPro" id="IPR011006">
    <property type="entry name" value="CheY-like_superfamily"/>
</dbReference>
<dbReference type="SMART" id="SM00448">
    <property type="entry name" value="REC"/>
    <property type="match status" value="1"/>
</dbReference>
<dbReference type="PANTHER" id="PTHR44591:SF20">
    <property type="entry name" value="PROTEIN PILH"/>
    <property type="match status" value="1"/>
</dbReference>
<proteinExistence type="predicted"/>
<feature type="modified residue" description="4-aspartylphosphate" evidence="2">
    <location>
        <position position="54"/>
    </location>
</feature>
<protein>
    <submittedName>
        <fullName evidence="4">Response regulator receiver domain</fullName>
    </submittedName>
</protein>
<reference evidence="5" key="1">
    <citation type="submission" date="2015-08" db="EMBL/GenBank/DDBJ databases">
        <authorList>
            <person name="Babu N.S."/>
            <person name="Beckwith C.J."/>
            <person name="Beseler K.G."/>
            <person name="Brison A."/>
            <person name="Carone J.V."/>
            <person name="Caskin T.P."/>
            <person name="Diamond M."/>
            <person name="Durham M.E."/>
            <person name="Foxe J.M."/>
            <person name="Go M."/>
            <person name="Henderson B.A."/>
            <person name="Jones I.B."/>
            <person name="McGettigan J.A."/>
            <person name="Micheletti S.J."/>
            <person name="Nasrallah M.E."/>
            <person name="Ortiz D."/>
            <person name="Piller C.R."/>
            <person name="Privatt S.R."/>
            <person name="Schneider S.L."/>
            <person name="Sharp S."/>
            <person name="Smith T.C."/>
            <person name="Stanton J.D."/>
            <person name="Ullery H.E."/>
            <person name="Wilson R.J."/>
            <person name="Serrano M.G."/>
            <person name="Buck G."/>
            <person name="Lee V."/>
            <person name="Wang Y."/>
            <person name="Carvalho R."/>
            <person name="Voegtly L."/>
            <person name="Shi R."/>
            <person name="Duckworth R."/>
            <person name="Johnson A."/>
            <person name="Loviza R."/>
            <person name="Walstead R."/>
            <person name="Shah Z."/>
            <person name="Kiflezghi M."/>
            <person name="Wade K."/>
            <person name="Ball S.L."/>
            <person name="Bradley K.W."/>
            <person name="Asai D.J."/>
            <person name="Bowman C.A."/>
            <person name="Russell D.A."/>
            <person name="Pope W.H."/>
            <person name="Jacobs-Sera D."/>
            <person name="Hendrix R.W."/>
            <person name="Hatfull G.F."/>
        </authorList>
    </citation>
    <scope>NUCLEOTIDE SEQUENCE [LARGE SCALE GENOMIC DNA]</scope>
    <source>
        <strain evidence="5">JCM 19170</strain>
    </source>
</reference>
<dbReference type="GO" id="GO:0000160">
    <property type="term" value="P:phosphorelay signal transduction system"/>
    <property type="evidence" value="ECO:0007669"/>
    <property type="project" value="InterPro"/>
</dbReference>
<evidence type="ECO:0000313" key="5">
    <source>
        <dbReference type="Proteomes" id="UP000182108"/>
    </source>
</evidence>
<evidence type="ECO:0000256" key="2">
    <source>
        <dbReference type="PROSITE-ProRule" id="PRU00169"/>
    </source>
</evidence>
<dbReference type="SUPFAM" id="SSF52172">
    <property type="entry name" value="CheY-like"/>
    <property type="match status" value="1"/>
</dbReference>
<dbReference type="PANTHER" id="PTHR44591">
    <property type="entry name" value="STRESS RESPONSE REGULATOR PROTEIN 1"/>
    <property type="match status" value="1"/>
</dbReference>